<evidence type="ECO:0000256" key="4">
    <source>
        <dbReference type="ARBA" id="ARBA00022840"/>
    </source>
</evidence>
<dbReference type="PROSITE" id="PS51198">
    <property type="entry name" value="UVRD_HELICASE_ATP_BIND"/>
    <property type="match status" value="1"/>
</dbReference>
<dbReference type="FunFam" id="3.40.50.300:FF:000326">
    <property type="entry name" value="P-loop containing nucleoside triphosphate hydrolase"/>
    <property type="match status" value="1"/>
</dbReference>
<dbReference type="Pfam" id="PF13086">
    <property type="entry name" value="AAA_11"/>
    <property type="match status" value="1"/>
</dbReference>
<protein>
    <recommendedName>
        <fullName evidence="6">UvrD-like helicase ATP-binding domain-containing protein</fullName>
    </recommendedName>
</protein>
<dbReference type="Pfam" id="PF13087">
    <property type="entry name" value="AAA_12"/>
    <property type="match status" value="1"/>
</dbReference>
<dbReference type="InterPro" id="IPR041677">
    <property type="entry name" value="DNA2/NAM7_AAA_11"/>
</dbReference>
<evidence type="ECO:0000256" key="1">
    <source>
        <dbReference type="ARBA" id="ARBA00022741"/>
    </source>
</evidence>
<dbReference type="Proteomes" id="UP000325577">
    <property type="component" value="Linkage Group LG19"/>
</dbReference>
<dbReference type="InterPro" id="IPR041679">
    <property type="entry name" value="DNA2/NAM7-like_C"/>
</dbReference>
<evidence type="ECO:0000256" key="5">
    <source>
        <dbReference type="PROSITE-ProRule" id="PRU00560"/>
    </source>
</evidence>
<name>A0A5J5ANV3_9ASTE</name>
<feature type="domain" description="UvrD-like helicase ATP-binding" evidence="6">
    <location>
        <begin position="700"/>
        <end position="1086"/>
    </location>
</feature>
<dbReference type="GO" id="GO:0004386">
    <property type="term" value="F:helicase activity"/>
    <property type="evidence" value="ECO:0007669"/>
    <property type="project" value="UniProtKB-UniRule"/>
</dbReference>
<dbReference type="InterPro" id="IPR014016">
    <property type="entry name" value="UvrD-like_ATP-bd"/>
</dbReference>
<dbReference type="InterPro" id="IPR047187">
    <property type="entry name" value="SF1_C_Upf1"/>
</dbReference>
<keyword evidence="1 5" id="KW-0547">Nucleotide-binding</keyword>
<dbReference type="InterPro" id="IPR039904">
    <property type="entry name" value="TRANK1"/>
</dbReference>
<gene>
    <name evidence="7" type="ORF">F0562_032395</name>
</gene>
<dbReference type="InterPro" id="IPR027417">
    <property type="entry name" value="P-loop_NTPase"/>
</dbReference>
<evidence type="ECO:0000313" key="7">
    <source>
        <dbReference type="EMBL" id="KAA8532350.1"/>
    </source>
</evidence>
<dbReference type="SUPFAM" id="SSF52540">
    <property type="entry name" value="P-loop containing nucleoside triphosphate hydrolases"/>
    <property type="match status" value="2"/>
</dbReference>
<feature type="binding site" evidence="5">
    <location>
        <begin position="721"/>
        <end position="728"/>
    </location>
    <ligand>
        <name>ATP</name>
        <dbReference type="ChEBI" id="CHEBI:30616"/>
    </ligand>
</feature>
<sequence length="2007" mass="230247">MVGKCCVTSMIEFLEEPVLQYQNFCESDLINEKATSGKDIEVKVEERKSFLGFVRDRFKSIASPLRRCVSTFCTHVPKSFIKEHNFLKMMSIADSLDSFESLLYQKNLVSEELKVLFSESKMAYSASQTCSHTPTVLYMRSECLFALRTLRSSLDDLKLPNVMNKDAIENFCFQMASSIFCTASSSYKLHSKSKALEPLQLLVIDEAAQLKECESIIPLQLPGIRHAILIGDQCQLPAMVTSNVSKEAGFGRSLFGRLNHSKHLLNTQYRMHPSISFFPNSKFYRNQIMDASCVKSESYEKCYLPGPVFGPYSFINISGGKEVPVGHSLKNMVEVAVVKKIVEMLYKACNASEEKLSIGVVSPYAAQVAAIKQKLGHKYEDHGSFSVKVKSIDGFQGGEEDIIILSTVRSTSGGSIEFISSPHRTNVALTRARYCLWILGNESTLTNSESIWKELICDAKFRHCFFDAGEVQNLANFILKVKTELDQLDVLLNADSMLFKSARWKIRFNDNFRKSFVKLKSPETKNSVLYLLLKLSSGRRPKGICVDIICERSSHILKQFKVGRLYVVCSIDIVKESCYIQVLSVWDIMPLEDIRKLVKRLDNIFETYTDDYLNRCKVKCMEGMLEVPMSWATSSDIVQYKDISKTKTGKDAGAGAFDEKDYGENSKLSDCLLLLKFYTLSSDVVSHLLSSGDGRELGPSFELTDQQKEIIHYNRSTFILGRSGTGKTAILTRKLFQNEQLFRIASEGLDEVKSKASESDGETKGSILHQIFVTVSPKLCHAIKQDVSQLKSFVCGGNSSAESSSIHMDDIDDTAQFADMPDSFVDLPPRSYPLVITFHKFLMILDGTVGTSYFERFPDLRKICHGKTSNSTSVALETFIRTKEVNYDRFSSTYWPHFNVQLTKKLEYSSVFTEIMSVIKGGIQAGEASDGKLSREEYVSLSDGRGSTLSRKREIIYDIFIQYERKKAVNGDFDLSDLVIDLHFRLKDKGYEGDHMDFVYIDEVQDLSMSQISLFKYMCRNVDEGFVFAGDTAQTIARGIDFSFEDIRCLFYKEFVMGLKRDVTDERREKGKISDIFHLSHNFRTHAGVLNLAQSVVDPLYHFFPLSIDKLSPENSPLCGEAPILLESKDNEDAIITIFDNSGNGGNVVSFGAEQVILVRDDFLRESISHHIGKKALVLTILECKGLEFQDVLLYNFFSSSPFGNQWRVIYEYMKQNDLLDTSSPRSFPSFDQENHNVLCSELKQLYVAITRTKRRLWICENVDEFSRPMFDYWKKLRLVQVRQLDDLFGKELQVSSSQEEWKSKGIKFFHEHMYKMAMMCFERAGDRDWERLAEAYAFRATADRMRGPNPEISRNYLRKAAEIFDSIDKAELAAQCYFELNEYERAELIRTFLNNLDCIDELFSLEKKRGNFLEAANIAKKKGDLLLEADVVEKAGLFREASMLILWYVFSNSLEQLKQKDELLTKAKSIAKNHSDHFYEFVCEEADILSKERANEEVLDTRLMQFLQYWKQNAPIDVGRVKRSYEIDIIEKKLLKEACKNCKAESSLWVSRSKGWPLKQFKRKEKILTKAKSCAKSDSDLFYEFVCMEANILSNSKTCLSEMKQNMIASQRHKSLRGEILSAWKILDDHLNSNTTKYEWNNVLVDDLIKHSEDLISQNRVTMETLIYFWDFWKEKIVNLIDSLWCIGKQNVSEYMTYENFCLNYMGVQKRDANKNTIYVFLFSDANWLREIGYGLSRRYENLVSFDAQEFVPAIKRYWCLEMHFVGLKVLKTLEALYDYSAKNSFSMFHQTMSIVHIFEVATFLQKYNFVDRSGPVQKYIDLSCNYFFGNIFPLDWQKSLMQNMIFLRGTEQSMNILSQVIFANISTESPLTYGQMSRVVVMILGSGGLIDELYKKILESFIANSKWRKFVGELSRNRGSATNNSCYSSTEVSLGFHYDSRQLVSLVCKFSEALKNARSANWEAEHDFISPSCFLYLVERLILLLSYFHGYFLTTKSSFVEWLIF</sequence>
<dbReference type="PANTHER" id="PTHR21529">
    <property type="entry name" value="MAMMARY TURMOR VIRUS RECEPTOR HOMOLOG 1, 2 MTVR1, 2"/>
    <property type="match status" value="1"/>
</dbReference>
<keyword evidence="4 5" id="KW-0067">ATP-binding</keyword>
<dbReference type="EMBL" id="CM018042">
    <property type="protein sequence ID" value="KAA8532350.1"/>
    <property type="molecule type" value="Genomic_DNA"/>
</dbReference>
<keyword evidence="3 5" id="KW-0347">Helicase</keyword>
<evidence type="ECO:0000259" key="6">
    <source>
        <dbReference type="PROSITE" id="PS51198"/>
    </source>
</evidence>
<dbReference type="GO" id="GO:0016787">
    <property type="term" value="F:hydrolase activity"/>
    <property type="evidence" value="ECO:0007669"/>
    <property type="project" value="UniProtKB-UniRule"/>
</dbReference>
<keyword evidence="8" id="KW-1185">Reference proteome</keyword>
<dbReference type="OrthoDB" id="3156807at2759"/>
<evidence type="ECO:0000313" key="8">
    <source>
        <dbReference type="Proteomes" id="UP000325577"/>
    </source>
</evidence>
<dbReference type="GO" id="GO:0005694">
    <property type="term" value="C:chromosome"/>
    <property type="evidence" value="ECO:0007669"/>
    <property type="project" value="UniProtKB-ARBA"/>
</dbReference>
<dbReference type="GO" id="GO:0005524">
    <property type="term" value="F:ATP binding"/>
    <property type="evidence" value="ECO:0007669"/>
    <property type="project" value="UniProtKB-UniRule"/>
</dbReference>
<dbReference type="CDD" id="cd18808">
    <property type="entry name" value="SF1_C_Upf1"/>
    <property type="match status" value="1"/>
</dbReference>
<keyword evidence="2 5" id="KW-0378">Hydrolase</keyword>
<evidence type="ECO:0000256" key="2">
    <source>
        <dbReference type="ARBA" id="ARBA00022801"/>
    </source>
</evidence>
<reference evidence="7 8" key="1">
    <citation type="submission" date="2019-09" db="EMBL/GenBank/DDBJ databases">
        <title>A chromosome-level genome assembly of the Chinese tupelo Nyssa sinensis.</title>
        <authorList>
            <person name="Yang X."/>
            <person name="Kang M."/>
            <person name="Yang Y."/>
            <person name="Xiong H."/>
            <person name="Wang M."/>
            <person name="Zhang Z."/>
            <person name="Wang Z."/>
            <person name="Wu H."/>
            <person name="Ma T."/>
            <person name="Liu J."/>
            <person name="Xi Z."/>
        </authorList>
    </citation>
    <scope>NUCLEOTIDE SEQUENCE [LARGE SCALE GENOMIC DNA]</scope>
    <source>
        <strain evidence="7">J267</strain>
        <tissue evidence="7">Leaf</tissue>
    </source>
</reference>
<dbReference type="Gene3D" id="3.40.50.300">
    <property type="entry name" value="P-loop containing nucleotide triphosphate hydrolases"/>
    <property type="match status" value="4"/>
</dbReference>
<accession>A0A5J5ANV3</accession>
<dbReference type="Pfam" id="PF00580">
    <property type="entry name" value="UvrD-helicase"/>
    <property type="match status" value="1"/>
</dbReference>
<dbReference type="PANTHER" id="PTHR21529:SF4">
    <property type="entry name" value="TPR AND ANKYRIN REPEAT-CONTAINING PROTEIN 1"/>
    <property type="match status" value="1"/>
</dbReference>
<organism evidence="7 8">
    <name type="scientific">Nyssa sinensis</name>
    <dbReference type="NCBI Taxonomy" id="561372"/>
    <lineage>
        <taxon>Eukaryota</taxon>
        <taxon>Viridiplantae</taxon>
        <taxon>Streptophyta</taxon>
        <taxon>Embryophyta</taxon>
        <taxon>Tracheophyta</taxon>
        <taxon>Spermatophyta</taxon>
        <taxon>Magnoliopsida</taxon>
        <taxon>eudicotyledons</taxon>
        <taxon>Gunneridae</taxon>
        <taxon>Pentapetalae</taxon>
        <taxon>asterids</taxon>
        <taxon>Cornales</taxon>
        <taxon>Nyssaceae</taxon>
        <taxon>Nyssa</taxon>
    </lineage>
</organism>
<proteinExistence type="predicted"/>
<evidence type="ECO:0000256" key="3">
    <source>
        <dbReference type="ARBA" id="ARBA00022806"/>
    </source>
</evidence>